<keyword evidence="9" id="KW-1185">Reference proteome</keyword>
<dbReference type="AlphaFoldDB" id="A0AB34HVS5"/>
<comment type="subcellular location">
    <subcellularLocation>
        <location evidence="1">Cell membrane</location>
        <topology evidence="1">Multi-pass membrane protein</topology>
    </subcellularLocation>
</comment>
<comment type="caution">
    <text evidence="8">The sequence shown here is derived from an EMBL/GenBank/DDBJ whole genome shotgun (WGS) entry which is preliminary data.</text>
</comment>
<keyword evidence="2" id="KW-1003">Cell membrane</keyword>
<evidence type="ECO:0000256" key="3">
    <source>
        <dbReference type="ARBA" id="ARBA00022606"/>
    </source>
</evidence>
<proteinExistence type="predicted"/>
<accession>A0AB34HVS5</accession>
<evidence type="ECO:0000313" key="8">
    <source>
        <dbReference type="EMBL" id="KAJ8795494.1"/>
    </source>
</evidence>
<dbReference type="Proteomes" id="UP001159641">
    <property type="component" value="Unassembled WGS sequence"/>
</dbReference>
<dbReference type="GO" id="GO:0005886">
    <property type="term" value="C:plasma membrane"/>
    <property type="evidence" value="ECO:0007669"/>
    <property type="project" value="UniProtKB-SubCell"/>
</dbReference>
<keyword evidence="5" id="KW-0297">G-protein coupled receptor</keyword>
<evidence type="ECO:0000256" key="4">
    <source>
        <dbReference type="ARBA" id="ARBA00022725"/>
    </source>
</evidence>
<dbReference type="PANTHER" id="PTHR24242:SF177">
    <property type="entry name" value="OLFACTORY RECEPTOR 1346"/>
    <property type="match status" value="1"/>
</dbReference>
<dbReference type="PANTHER" id="PTHR24242">
    <property type="entry name" value="G-PROTEIN COUPLED RECEPTOR"/>
    <property type="match status" value="1"/>
</dbReference>
<keyword evidence="3" id="KW-0716">Sensory transduction</keyword>
<reference evidence="8 9" key="1">
    <citation type="submission" date="2022-11" db="EMBL/GenBank/DDBJ databases">
        <title>Whole genome sequence of Eschrichtius robustus ER-17-0199.</title>
        <authorList>
            <person name="Bruniche-Olsen A."/>
            <person name="Black A.N."/>
            <person name="Fields C.J."/>
            <person name="Walden K."/>
            <person name="Dewoody J.A."/>
        </authorList>
    </citation>
    <scope>NUCLEOTIDE SEQUENCE [LARGE SCALE GENOMIC DNA]</scope>
    <source>
        <strain evidence="8">ER-17-0199</strain>
        <tissue evidence="8">Blubber</tissue>
    </source>
</reference>
<gene>
    <name evidence="8" type="ORF">J1605_002806</name>
</gene>
<keyword evidence="4" id="KW-0552">Olfaction</keyword>
<evidence type="ECO:0000256" key="1">
    <source>
        <dbReference type="ARBA" id="ARBA00004651"/>
    </source>
</evidence>
<protein>
    <submittedName>
        <fullName evidence="8">Uncharacterized protein</fullName>
    </submittedName>
</protein>
<feature type="transmembrane region" description="Helical" evidence="7">
    <location>
        <begin position="41"/>
        <end position="60"/>
    </location>
</feature>
<keyword evidence="7" id="KW-0812">Transmembrane</keyword>
<keyword evidence="6" id="KW-0675">Receptor</keyword>
<name>A0AB34HVS5_ESCRO</name>
<evidence type="ECO:0000256" key="2">
    <source>
        <dbReference type="ARBA" id="ARBA00022475"/>
    </source>
</evidence>
<sequence length="92" mass="10343">MERQVISIVLFAIFLTLYLLTLLENTLIISLVCSPAKPSTCASHLIVVDIFCSVVLFTYYRPSRVEPTDLNKLLSVIYTRRVSSARTDISCS</sequence>
<evidence type="ECO:0000313" key="9">
    <source>
        <dbReference type="Proteomes" id="UP001159641"/>
    </source>
</evidence>
<feature type="transmembrane region" description="Helical" evidence="7">
    <location>
        <begin position="6"/>
        <end position="29"/>
    </location>
</feature>
<dbReference type="GO" id="GO:0007608">
    <property type="term" value="P:sensory perception of smell"/>
    <property type="evidence" value="ECO:0007669"/>
    <property type="project" value="UniProtKB-KW"/>
</dbReference>
<evidence type="ECO:0000256" key="7">
    <source>
        <dbReference type="SAM" id="Phobius"/>
    </source>
</evidence>
<dbReference type="GO" id="GO:0004930">
    <property type="term" value="F:G protein-coupled receptor activity"/>
    <property type="evidence" value="ECO:0007669"/>
    <property type="project" value="UniProtKB-KW"/>
</dbReference>
<keyword evidence="7" id="KW-1133">Transmembrane helix</keyword>
<dbReference type="EMBL" id="JAIQCJ010000554">
    <property type="protein sequence ID" value="KAJ8795494.1"/>
    <property type="molecule type" value="Genomic_DNA"/>
</dbReference>
<organism evidence="8 9">
    <name type="scientific">Eschrichtius robustus</name>
    <name type="common">California gray whale</name>
    <name type="synonym">Eschrichtius gibbosus</name>
    <dbReference type="NCBI Taxonomy" id="9764"/>
    <lineage>
        <taxon>Eukaryota</taxon>
        <taxon>Metazoa</taxon>
        <taxon>Chordata</taxon>
        <taxon>Craniata</taxon>
        <taxon>Vertebrata</taxon>
        <taxon>Euteleostomi</taxon>
        <taxon>Mammalia</taxon>
        <taxon>Eutheria</taxon>
        <taxon>Laurasiatheria</taxon>
        <taxon>Artiodactyla</taxon>
        <taxon>Whippomorpha</taxon>
        <taxon>Cetacea</taxon>
        <taxon>Mysticeti</taxon>
        <taxon>Eschrichtiidae</taxon>
        <taxon>Eschrichtius</taxon>
    </lineage>
</organism>
<keyword evidence="7" id="KW-0472">Membrane</keyword>
<evidence type="ECO:0000256" key="6">
    <source>
        <dbReference type="ARBA" id="ARBA00023170"/>
    </source>
</evidence>
<evidence type="ECO:0000256" key="5">
    <source>
        <dbReference type="ARBA" id="ARBA00023040"/>
    </source>
</evidence>
<dbReference type="InterPro" id="IPR050939">
    <property type="entry name" value="Olfactory_GPCR1"/>
</dbReference>
<keyword evidence="5" id="KW-0807">Transducer</keyword>